<dbReference type="PROSITE" id="PS50977">
    <property type="entry name" value="HTH_TETR_2"/>
    <property type="match status" value="1"/>
</dbReference>
<dbReference type="Gene3D" id="1.10.357.10">
    <property type="entry name" value="Tetracycline Repressor, domain 2"/>
    <property type="match status" value="1"/>
</dbReference>
<organism evidence="4 5">
    <name type="scientific">Agaribacillus aureus</name>
    <dbReference type="NCBI Taxonomy" id="3051825"/>
    <lineage>
        <taxon>Bacteria</taxon>
        <taxon>Pseudomonadati</taxon>
        <taxon>Bacteroidota</taxon>
        <taxon>Cytophagia</taxon>
        <taxon>Cytophagales</taxon>
        <taxon>Splendidivirgaceae</taxon>
        <taxon>Agaribacillus</taxon>
    </lineage>
</organism>
<dbReference type="RefSeq" id="WP_346762284.1">
    <property type="nucleotide sequence ID" value="NZ_JAUJEB010000012.1"/>
</dbReference>
<proteinExistence type="predicted"/>
<evidence type="ECO:0000256" key="1">
    <source>
        <dbReference type="ARBA" id="ARBA00023125"/>
    </source>
</evidence>
<protein>
    <submittedName>
        <fullName evidence="4">TetR/AcrR family transcriptional regulator</fullName>
    </submittedName>
</protein>
<comment type="caution">
    <text evidence="4">The sequence shown here is derived from an EMBL/GenBank/DDBJ whole genome shotgun (WGS) entry which is preliminary data.</text>
</comment>
<dbReference type="Pfam" id="PF00440">
    <property type="entry name" value="TetR_N"/>
    <property type="match status" value="1"/>
</dbReference>
<name>A0ABT8LIC2_9BACT</name>
<accession>A0ABT8LIC2</accession>
<feature type="DNA-binding region" description="H-T-H motif" evidence="2">
    <location>
        <begin position="28"/>
        <end position="47"/>
    </location>
</feature>
<gene>
    <name evidence="4" type="ORF">QQ020_33050</name>
</gene>
<evidence type="ECO:0000313" key="5">
    <source>
        <dbReference type="Proteomes" id="UP001172083"/>
    </source>
</evidence>
<feature type="domain" description="HTH tetR-type" evidence="3">
    <location>
        <begin position="5"/>
        <end position="65"/>
    </location>
</feature>
<keyword evidence="5" id="KW-1185">Reference proteome</keyword>
<evidence type="ECO:0000313" key="4">
    <source>
        <dbReference type="EMBL" id="MDN5216946.1"/>
    </source>
</evidence>
<keyword evidence="1 2" id="KW-0238">DNA-binding</keyword>
<evidence type="ECO:0000256" key="2">
    <source>
        <dbReference type="PROSITE-ProRule" id="PRU00335"/>
    </source>
</evidence>
<dbReference type="Proteomes" id="UP001172083">
    <property type="component" value="Unassembled WGS sequence"/>
</dbReference>
<dbReference type="EMBL" id="JAUJEB010000012">
    <property type="protein sequence ID" value="MDN5216946.1"/>
    <property type="molecule type" value="Genomic_DNA"/>
</dbReference>
<dbReference type="InterPro" id="IPR001647">
    <property type="entry name" value="HTH_TetR"/>
</dbReference>
<evidence type="ECO:0000259" key="3">
    <source>
        <dbReference type="PROSITE" id="PS50977"/>
    </source>
</evidence>
<dbReference type="InterPro" id="IPR009057">
    <property type="entry name" value="Homeodomain-like_sf"/>
</dbReference>
<dbReference type="SUPFAM" id="SSF46689">
    <property type="entry name" value="Homeodomain-like"/>
    <property type="match status" value="1"/>
</dbReference>
<reference evidence="4" key="1">
    <citation type="submission" date="2023-06" db="EMBL/GenBank/DDBJ databases">
        <title>Genomic of Agaribacillus aureum.</title>
        <authorList>
            <person name="Wang G."/>
        </authorList>
    </citation>
    <scope>NUCLEOTIDE SEQUENCE</scope>
    <source>
        <strain evidence="4">BMA12</strain>
    </source>
</reference>
<sequence length="183" mass="22004">MPKIIAQKKDWINLGHKLFSEQGHTGIVVEKLAKKLKCNKSSFYWHFKTKKDFIQALIDHWVFIETEQIINLTNLEKSAKEKFDTLIALAYKKMPHQDFIFFLTRYAQNDKKTKAILDKIEKQRIEYVSSLLLEIGYSRQEAEIKSGIFYKHLIGYHEMIRYKKQEKDYLYEVKKELNQFIKY</sequence>